<dbReference type="InterPro" id="IPR011576">
    <property type="entry name" value="Pyridox_Oxase_N"/>
</dbReference>
<evidence type="ECO:0000259" key="10">
    <source>
        <dbReference type="Pfam" id="PF01243"/>
    </source>
</evidence>
<dbReference type="EC" id="1.4.3.5" evidence="6"/>
<dbReference type="InterPro" id="IPR019576">
    <property type="entry name" value="Pyridoxamine_oxidase_dimer_C"/>
</dbReference>
<organism evidence="12 13">
    <name type="scientific">Trichogramma kaykai</name>
    <dbReference type="NCBI Taxonomy" id="54128"/>
    <lineage>
        <taxon>Eukaryota</taxon>
        <taxon>Metazoa</taxon>
        <taxon>Ecdysozoa</taxon>
        <taxon>Arthropoda</taxon>
        <taxon>Hexapoda</taxon>
        <taxon>Insecta</taxon>
        <taxon>Pterygota</taxon>
        <taxon>Neoptera</taxon>
        <taxon>Endopterygota</taxon>
        <taxon>Hymenoptera</taxon>
        <taxon>Apocrita</taxon>
        <taxon>Proctotrupomorpha</taxon>
        <taxon>Chalcidoidea</taxon>
        <taxon>Trichogrammatidae</taxon>
        <taxon>Trichogramma</taxon>
    </lineage>
</organism>
<evidence type="ECO:0000259" key="11">
    <source>
        <dbReference type="Pfam" id="PF10590"/>
    </source>
</evidence>
<comment type="function">
    <text evidence="2">Catalyzes the oxidation of either pyridoxine 5'-phosphate (PNP) or pyridoxamine 5'-phosphate (PMP) into pyridoxal 5'-phosphate (PLP).</text>
</comment>
<proteinExistence type="inferred from homology"/>
<reference evidence="12 13" key="1">
    <citation type="journal article" date="2024" name="bioRxiv">
        <title>A reference genome for Trichogramma kaykai: A tiny desert-dwelling parasitoid wasp with competing sex-ratio distorters.</title>
        <authorList>
            <person name="Culotta J."/>
            <person name="Lindsey A.R."/>
        </authorList>
    </citation>
    <scope>NUCLEOTIDE SEQUENCE [LARGE SCALE GENOMIC DNA]</scope>
    <source>
        <strain evidence="12 13">KSX58</strain>
    </source>
</reference>
<protein>
    <recommendedName>
        <fullName evidence="6">pyridoxal 5'-phosphate synthase</fullName>
        <ecNumber evidence="6">1.4.3.5</ecNumber>
    </recommendedName>
</protein>
<keyword evidence="7" id="KW-0285">Flavoprotein</keyword>
<dbReference type="EMBL" id="JBJJXI010000027">
    <property type="protein sequence ID" value="KAL3403995.1"/>
    <property type="molecule type" value="Genomic_DNA"/>
</dbReference>
<dbReference type="SUPFAM" id="SSF50475">
    <property type="entry name" value="FMN-binding split barrel"/>
    <property type="match status" value="1"/>
</dbReference>
<gene>
    <name evidence="12" type="ORF">TKK_003387</name>
</gene>
<feature type="domain" description="Pyridoxamine 5'-phosphate oxidase N-terminal" evidence="10">
    <location>
        <begin position="72"/>
        <end position="158"/>
    </location>
</feature>
<dbReference type="PANTHER" id="PTHR10851:SF4">
    <property type="entry name" value="PYRIDOXAL 5'-PHOSPHATE SYNTHASE"/>
    <property type="match status" value="1"/>
</dbReference>
<evidence type="ECO:0000256" key="4">
    <source>
        <dbReference type="ARBA" id="ARBA00005037"/>
    </source>
</evidence>
<evidence type="ECO:0000313" key="12">
    <source>
        <dbReference type="EMBL" id="KAL3403995.1"/>
    </source>
</evidence>
<comment type="pathway">
    <text evidence="3">Cofactor metabolism; pyridoxal 5'-phosphate salvage; pyridoxal 5'-phosphate from pyridoxamine 5'-phosphate: step 1/1.</text>
</comment>
<evidence type="ECO:0000256" key="2">
    <source>
        <dbReference type="ARBA" id="ARBA00003691"/>
    </source>
</evidence>
<name>A0ABD2XFI1_9HYME</name>
<dbReference type="Gene3D" id="2.30.110.10">
    <property type="entry name" value="Electron Transport, Fmn-binding Protein, Chain A"/>
    <property type="match status" value="1"/>
</dbReference>
<dbReference type="GO" id="GO:0004733">
    <property type="term" value="F:pyridoxamine phosphate oxidase activity"/>
    <property type="evidence" value="ECO:0007669"/>
    <property type="project" value="UniProtKB-EC"/>
</dbReference>
<evidence type="ECO:0000256" key="6">
    <source>
        <dbReference type="ARBA" id="ARBA00012801"/>
    </source>
</evidence>
<dbReference type="Proteomes" id="UP001627154">
    <property type="component" value="Unassembled WGS sequence"/>
</dbReference>
<comment type="similarity">
    <text evidence="5">Belongs to the pyridoxamine 5'-phosphate oxidase family.</text>
</comment>
<evidence type="ECO:0000256" key="5">
    <source>
        <dbReference type="ARBA" id="ARBA00007301"/>
    </source>
</evidence>
<feature type="domain" description="Pyridoxine 5'-phosphate oxidase dimerisation C-terminal" evidence="11">
    <location>
        <begin position="209"/>
        <end position="249"/>
    </location>
</feature>
<sequence length="250" mass="29049">MSSLTDNRSSSVRGYSEVAGNNQPLIANNINKNSNNLDEISDLCYIDVKSENPYDLFKEWHKEACVYSTGLPHALCLSTVSKDMKVSSRHVVLRRIEEDGFCIYTDNRSRKTKELTEVPEAAMCFLWAYINDKGQKVARQVRIEGEVVVMDKDAYADLYDKDKLFCKIRAYICHQDKEVDWNELKAKHDQLLEDVRQNKVNLPMPDHFIGYKMLPKAIEFYYARDTLIGDRILFEKSEDSNQWSWKRIAA</sequence>
<keyword evidence="13" id="KW-1185">Reference proteome</keyword>
<evidence type="ECO:0000313" key="13">
    <source>
        <dbReference type="Proteomes" id="UP001627154"/>
    </source>
</evidence>
<evidence type="ECO:0000256" key="3">
    <source>
        <dbReference type="ARBA" id="ARBA00004738"/>
    </source>
</evidence>
<dbReference type="AlphaFoldDB" id="A0ABD2XFI1"/>
<dbReference type="Pfam" id="PF10590">
    <property type="entry name" value="PNP_phzG_C"/>
    <property type="match status" value="1"/>
</dbReference>
<keyword evidence="9" id="KW-0560">Oxidoreductase</keyword>
<dbReference type="PIRSF" id="PIRSF000190">
    <property type="entry name" value="Pyd_amn-ph_oxd"/>
    <property type="match status" value="1"/>
</dbReference>
<dbReference type="Pfam" id="PF01243">
    <property type="entry name" value="PNPOx_N"/>
    <property type="match status" value="1"/>
</dbReference>
<comment type="caution">
    <text evidence="12">The sequence shown here is derived from an EMBL/GenBank/DDBJ whole genome shotgun (WGS) entry which is preliminary data.</text>
</comment>
<evidence type="ECO:0000256" key="8">
    <source>
        <dbReference type="ARBA" id="ARBA00022643"/>
    </source>
</evidence>
<dbReference type="InterPro" id="IPR000659">
    <property type="entry name" value="Pyridox_Oxase"/>
</dbReference>
<accession>A0ABD2XFI1</accession>
<dbReference type="PANTHER" id="PTHR10851">
    <property type="entry name" value="PYRIDOXINE-5-PHOSPHATE OXIDASE"/>
    <property type="match status" value="1"/>
</dbReference>
<comment type="pathway">
    <text evidence="4">Cofactor metabolism; pyridoxal 5'-phosphate salvage; pyridoxal 5'-phosphate from pyridoxine 5'-phosphate: step 1/1.</text>
</comment>
<keyword evidence="8" id="KW-0288">FMN</keyword>
<comment type="cofactor">
    <cofactor evidence="1">
        <name>FMN</name>
        <dbReference type="ChEBI" id="CHEBI:58210"/>
    </cofactor>
</comment>
<dbReference type="InterPro" id="IPR012349">
    <property type="entry name" value="Split_barrel_FMN-bd"/>
</dbReference>
<evidence type="ECO:0000256" key="7">
    <source>
        <dbReference type="ARBA" id="ARBA00022630"/>
    </source>
</evidence>
<evidence type="ECO:0000256" key="1">
    <source>
        <dbReference type="ARBA" id="ARBA00001917"/>
    </source>
</evidence>
<evidence type="ECO:0000256" key="9">
    <source>
        <dbReference type="ARBA" id="ARBA00023002"/>
    </source>
</evidence>